<dbReference type="Pfam" id="PF07714">
    <property type="entry name" value="PK_Tyr_Ser-Thr"/>
    <property type="match status" value="1"/>
</dbReference>
<dbReference type="Gene3D" id="1.10.510.10">
    <property type="entry name" value="Transferase(Phosphotransferase) domain 1"/>
    <property type="match status" value="1"/>
</dbReference>
<evidence type="ECO:0000256" key="1">
    <source>
        <dbReference type="SAM" id="MobiDB-lite"/>
    </source>
</evidence>
<protein>
    <recommendedName>
        <fullName evidence="2">Protein kinase domain-containing protein</fullName>
    </recommendedName>
</protein>
<gene>
    <name evidence="3" type="ORF">MNEG_10142</name>
</gene>
<evidence type="ECO:0000313" key="4">
    <source>
        <dbReference type="Proteomes" id="UP000054498"/>
    </source>
</evidence>
<name>A0A0D2MTQ3_9CHLO</name>
<dbReference type="STRING" id="145388.A0A0D2MTQ3"/>
<dbReference type="AlphaFoldDB" id="A0A0D2MTQ3"/>
<evidence type="ECO:0000313" key="3">
    <source>
        <dbReference type="EMBL" id="KIY97820.1"/>
    </source>
</evidence>
<accession>A0A0D2MTQ3</accession>
<dbReference type="InterPro" id="IPR001245">
    <property type="entry name" value="Ser-Thr/Tyr_kinase_cat_dom"/>
</dbReference>
<proteinExistence type="predicted"/>
<dbReference type="SUPFAM" id="SSF56112">
    <property type="entry name" value="Protein kinase-like (PK-like)"/>
    <property type="match status" value="1"/>
</dbReference>
<keyword evidence="4" id="KW-1185">Reference proteome</keyword>
<feature type="region of interest" description="Disordered" evidence="1">
    <location>
        <begin position="208"/>
        <end position="239"/>
    </location>
</feature>
<feature type="compositionally biased region" description="Low complexity" evidence="1">
    <location>
        <begin position="216"/>
        <end position="239"/>
    </location>
</feature>
<dbReference type="InterPro" id="IPR011009">
    <property type="entry name" value="Kinase-like_dom_sf"/>
</dbReference>
<dbReference type="RefSeq" id="XP_013896840.1">
    <property type="nucleotide sequence ID" value="XM_014041386.1"/>
</dbReference>
<reference evidence="3 4" key="1">
    <citation type="journal article" date="2013" name="BMC Genomics">
        <title>Reconstruction of the lipid metabolism for the microalga Monoraphidium neglectum from its genome sequence reveals characteristics suitable for biofuel production.</title>
        <authorList>
            <person name="Bogen C."/>
            <person name="Al-Dilaimi A."/>
            <person name="Albersmeier A."/>
            <person name="Wichmann J."/>
            <person name="Grundmann M."/>
            <person name="Rupp O."/>
            <person name="Lauersen K.J."/>
            <person name="Blifernez-Klassen O."/>
            <person name="Kalinowski J."/>
            <person name="Goesmann A."/>
            <person name="Mussgnug J.H."/>
            <person name="Kruse O."/>
        </authorList>
    </citation>
    <scope>NUCLEOTIDE SEQUENCE [LARGE SCALE GENOMIC DNA]</scope>
    <source>
        <strain evidence="3 4">SAG 48.87</strain>
    </source>
</reference>
<sequence length="239" mass="24390">MLPPTTQLADFGLSKILKESERMVNHSGAGTVTHLAPEMFKAGSQLTTAVDVYAFGVLMWEPLAFHPSPRDTPRPCCQPPKIYTGSRPFHGLTREVVIDAVLNHGARPTFPPGTPRPYAALAQRCWAAAPRDRPAFEEIVAALQQAAAGLQADAAAAAAAQAQAQVLAHAQAAMAAARARAAPALGRGAAAAPAAQLAGYATHASAAQARRDAARPRAAGTGLGSSAGAADVAGPAARA</sequence>
<dbReference type="GO" id="GO:0005524">
    <property type="term" value="F:ATP binding"/>
    <property type="evidence" value="ECO:0007669"/>
    <property type="project" value="InterPro"/>
</dbReference>
<dbReference type="KEGG" id="mng:MNEG_10142"/>
<dbReference type="Proteomes" id="UP000054498">
    <property type="component" value="Unassembled WGS sequence"/>
</dbReference>
<dbReference type="EMBL" id="KK102416">
    <property type="protein sequence ID" value="KIY97820.1"/>
    <property type="molecule type" value="Genomic_DNA"/>
</dbReference>
<dbReference type="InterPro" id="IPR000719">
    <property type="entry name" value="Prot_kinase_dom"/>
</dbReference>
<dbReference type="PANTHER" id="PTHR44329">
    <property type="entry name" value="SERINE/THREONINE-PROTEIN KINASE TNNI3K-RELATED"/>
    <property type="match status" value="1"/>
</dbReference>
<organism evidence="3 4">
    <name type="scientific">Monoraphidium neglectum</name>
    <dbReference type="NCBI Taxonomy" id="145388"/>
    <lineage>
        <taxon>Eukaryota</taxon>
        <taxon>Viridiplantae</taxon>
        <taxon>Chlorophyta</taxon>
        <taxon>core chlorophytes</taxon>
        <taxon>Chlorophyceae</taxon>
        <taxon>CS clade</taxon>
        <taxon>Sphaeropleales</taxon>
        <taxon>Selenastraceae</taxon>
        <taxon>Monoraphidium</taxon>
    </lineage>
</organism>
<feature type="domain" description="Protein kinase" evidence="2">
    <location>
        <begin position="1"/>
        <end position="147"/>
    </location>
</feature>
<dbReference type="PANTHER" id="PTHR44329:SF214">
    <property type="entry name" value="PROTEIN KINASE DOMAIN-CONTAINING PROTEIN"/>
    <property type="match status" value="1"/>
</dbReference>
<dbReference type="GeneID" id="25727275"/>
<dbReference type="GO" id="GO:0004674">
    <property type="term" value="F:protein serine/threonine kinase activity"/>
    <property type="evidence" value="ECO:0007669"/>
    <property type="project" value="TreeGrafter"/>
</dbReference>
<dbReference type="OrthoDB" id="535720at2759"/>
<dbReference type="PROSITE" id="PS50011">
    <property type="entry name" value="PROTEIN_KINASE_DOM"/>
    <property type="match status" value="1"/>
</dbReference>
<dbReference type="InterPro" id="IPR051681">
    <property type="entry name" value="Ser/Thr_Kinases-Pseudokinases"/>
</dbReference>
<evidence type="ECO:0000259" key="2">
    <source>
        <dbReference type="PROSITE" id="PS50011"/>
    </source>
</evidence>